<dbReference type="SUPFAM" id="SSF56496">
    <property type="entry name" value="Fibrinogen C-terminal domain-like"/>
    <property type="match status" value="1"/>
</dbReference>
<feature type="signal peptide" evidence="2">
    <location>
        <begin position="1"/>
        <end position="28"/>
    </location>
</feature>
<dbReference type="GO" id="GO:1990138">
    <property type="term" value="P:neuron projection extension"/>
    <property type="evidence" value="ECO:0007669"/>
    <property type="project" value="TreeGrafter"/>
</dbReference>
<dbReference type="PANTHER" id="PTHR19143">
    <property type="entry name" value="FIBRINOGEN/TENASCIN/ANGIOPOEITIN"/>
    <property type="match status" value="1"/>
</dbReference>
<dbReference type="Proteomes" id="UP000228934">
    <property type="component" value="Unassembled WGS sequence"/>
</dbReference>
<organism evidence="4 5">
    <name type="scientific">Aquarana catesbeiana</name>
    <name type="common">American bullfrog</name>
    <name type="synonym">Rana catesbeiana</name>
    <dbReference type="NCBI Taxonomy" id="8400"/>
    <lineage>
        <taxon>Eukaryota</taxon>
        <taxon>Metazoa</taxon>
        <taxon>Chordata</taxon>
        <taxon>Craniata</taxon>
        <taxon>Vertebrata</taxon>
        <taxon>Euteleostomi</taxon>
        <taxon>Amphibia</taxon>
        <taxon>Batrachia</taxon>
        <taxon>Anura</taxon>
        <taxon>Neobatrachia</taxon>
        <taxon>Ranoidea</taxon>
        <taxon>Ranidae</taxon>
        <taxon>Aquarana</taxon>
    </lineage>
</organism>
<keyword evidence="5" id="KW-1185">Reference proteome</keyword>
<evidence type="ECO:0000259" key="3">
    <source>
        <dbReference type="PROSITE" id="PS51406"/>
    </source>
</evidence>
<evidence type="ECO:0000256" key="2">
    <source>
        <dbReference type="SAM" id="SignalP"/>
    </source>
</evidence>
<dbReference type="SMART" id="SM00186">
    <property type="entry name" value="FBG"/>
    <property type="match status" value="1"/>
</dbReference>
<name>A0A2G9QJP5_AQUCT</name>
<proteinExistence type="predicted"/>
<feature type="domain" description="Fibrinogen C-terminal" evidence="3">
    <location>
        <begin position="128"/>
        <end position="208"/>
    </location>
</feature>
<dbReference type="InterPro" id="IPR050373">
    <property type="entry name" value="Fibrinogen_C-term_domain"/>
</dbReference>
<evidence type="ECO:0000313" key="5">
    <source>
        <dbReference type="Proteomes" id="UP000228934"/>
    </source>
</evidence>
<feature type="chain" id="PRO_5013661538" description="Fibrinogen C-terminal domain-containing protein" evidence="2">
    <location>
        <begin position="29"/>
        <end position="214"/>
    </location>
</feature>
<gene>
    <name evidence="4" type="ORF">AB205_0032910</name>
</gene>
<sequence>MELLTLWGVLIQYLLLCYPYHLLTSAAAINLPEDGECSSQQGLTITHVYSVPGEDNEQLQTLQSDKNNLVFRHRLQLQNPAADCEKNSLLKDLLARLQAMEADFIEMKEKYESEMAEMKSGFDGCCGAGDALTYHNGWKYTTWDRDNDIALTNCALSHRGAFWYKNCHLANPNGQYGDNRHSMGVNWEPWKGHEFSIAFIEMKMRPNNLSAKIA</sequence>
<dbReference type="PROSITE" id="PS51406">
    <property type="entry name" value="FIBRINOGEN_C_2"/>
    <property type="match status" value="1"/>
</dbReference>
<evidence type="ECO:0000256" key="1">
    <source>
        <dbReference type="SAM" id="Coils"/>
    </source>
</evidence>
<dbReference type="GO" id="GO:0005178">
    <property type="term" value="F:integrin binding"/>
    <property type="evidence" value="ECO:0007669"/>
    <property type="project" value="TreeGrafter"/>
</dbReference>
<protein>
    <recommendedName>
        <fullName evidence="3">Fibrinogen C-terminal domain-containing protein</fullName>
    </recommendedName>
</protein>
<dbReference type="OrthoDB" id="6130531at2759"/>
<dbReference type="InterPro" id="IPR036056">
    <property type="entry name" value="Fibrinogen-like_C"/>
</dbReference>
<dbReference type="EMBL" id="KV980578">
    <property type="protein sequence ID" value="PIO15755.1"/>
    <property type="molecule type" value="Genomic_DNA"/>
</dbReference>
<keyword evidence="2" id="KW-0732">Signal</keyword>
<dbReference type="Pfam" id="PF00147">
    <property type="entry name" value="Fibrinogen_C"/>
    <property type="match status" value="1"/>
</dbReference>
<keyword evidence="1" id="KW-0175">Coiled coil</keyword>
<dbReference type="Gene3D" id="3.90.215.10">
    <property type="entry name" value="Gamma Fibrinogen, chain A, domain 1"/>
    <property type="match status" value="1"/>
</dbReference>
<dbReference type="AlphaFoldDB" id="A0A2G9QJP5"/>
<dbReference type="GO" id="GO:0007160">
    <property type="term" value="P:cell-matrix adhesion"/>
    <property type="evidence" value="ECO:0007669"/>
    <property type="project" value="TreeGrafter"/>
</dbReference>
<evidence type="ECO:0000313" key="4">
    <source>
        <dbReference type="EMBL" id="PIO15755.1"/>
    </source>
</evidence>
<feature type="coiled-coil region" evidence="1">
    <location>
        <begin position="90"/>
        <end position="117"/>
    </location>
</feature>
<dbReference type="GO" id="GO:0005615">
    <property type="term" value="C:extracellular space"/>
    <property type="evidence" value="ECO:0007669"/>
    <property type="project" value="TreeGrafter"/>
</dbReference>
<reference evidence="5" key="1">
    <citation type="journal article" date="2017" name="Nat. Commun.">
        <title>The North American bullfrog draft genome provides insight into hormonal regulation of long noncoding RNA.</title>
        <authorList>
            <person name="Hammond S.A."/>
            <person name="Warren R.L."/>
            <person name="Vandervalk B.P."/>
            <person name="Kucuk E."/>
            <person name="Khan H."/>
            <person name="Gibb E.A."/>
            <person name="Pandoh P."/>
            <person name="Kirk H."/>
            <person name="Zhao Y."/>
            <person name="Jones M."/>
            <person name="Mungall A.J."/>
            <person name="Coope R."/>
            <person name="Pleasance S."/>
            <person name="Moore R.A."/>
            <person name="Holt R.A."/>
            <person name="Round J.M."/>
            <person name="Ohora S."/>
            <person name="Walle B.V."/>
            <person name="Veldhoen N."/>
            <person name="Helbing C.C."/>
            <person name="Birol I."/>
        </authorList>
    </citation>
    <scope>NUCLEOTIDE SEQUENCE [LARGE SCALE GENOMIC DNA]</scope>
</reference>
<dbReference type="PANTHER" id="PTHR19143:SF348">
    <property type="entry name" value="TENASCIN-N"/>
    <property type="match status" value="1"/>
</dbReference>
<dbReference type="InterPro" id="IPR002181">
    <property type="entry name" value="Fibrinogen_a/b/g_C_dom"/>
</dbReference>
<dbReference type="InterPro" id="IPR014716">
    <property type="entry name" value="Fibrinogen_a/b/g_C_1"/>
</dbReference>
<accession>A0A2G9QJP5</accession>